<accession>W9HJ99</accession>
<protein>
    <submittedName>
        <fullName evidence="1">Anaphase-promoting complex subunit 11</fullName>
    </submittedName>
</protein>
<sequence length="46" mass="5868">MKVTIKKWNTVATWRWDIPEDDYRGSAVITFTWFEFTYLYLYYREY</sequence>
<gene>
    <name evidence="1" type="ORF">FOYG_16314</name>
</gene>
<organism evidence="1 2">
    <name type="scientific">Fusarium oxysporum NRRL 32931</name>
    <dbReference type="NCBI Taxonomy" id="660029"/>
    <lineage>
        <taxon>Eukaryota</taxon>
        <taxon>Fungi</taxon>
        <taxon>Dikarya</taxon>
        <taxon>Ascomycota</taxon>
        <taxon>Pezizomycotina</taxon>
        <taxon>Sordariomycetes</taxon>
        <taxon>Hypocreomycetidae</taxon>
        <taxon>Hypocreales</taxon>
        <taxon>Nectriaceae</taxon>
        <taxon>Fusarium</taxon>
        <taxon>Fusarium oxysporum species complex</taxon>
    </lineage>
</organism>
<dbReference type="HOGENOM" id="CLU_3191347_0_0_1"/>
<dbReference type="AlphaFoldDB" id="W9HJ99"/>
<dbReference type="EMBL" id="JH717850">
    <property type="protein sequence ID" value="EWY80281.1"/>
    <property type="molecule type" value="Genomic_DNA"/>
</dbReference>
<dbReference type="OrthoDB" id="1681166at2759"/>
<reference evidence="1 2" key="1">
    <citation type="submission" date="2011-06" db="EMBL/GenBank/DDBJ databases">
        <title>The Genome Sequence of Fusarium oxysporum FOSC 3-a.</title>
        <authorList>
            <consortium name="The Broad Institute Genome Sequencing Platform"/>
            <person name="Ma L.-J."/>
            <person name="Gale L.R."/>
            <person name="Schwartz D.C."/>
            <person name="Zhou S."/>
            <person name="Corby-Kistler H."/>
            <person name="Young S.K."/>
            <person name="Zeng Q."/>
            <person name="Gargeya S."/>
            <person name="Fitzgerald M."/>
            <person name="Haas B."/>
            <person name="Abouelleil A."/>
            <person name="Alvarado L."/>
            <person name="Arachchi H.M."/>
            <person name="Berlin A."/>
            <person name="Brown A."/>
            <person name="Chapman S.B."/>
            <person name="Chen Z."/>
            <person name="Dunbar C."/>
            <person name="Freedman E."/>
            <person name="Gearin G."/>
            <person name="Gellesch M."/>
            <person name="Goldberg J."/>
            <person name="Griggs A."/>
            <person name="Gujja S."/>
            <person name="Heiman D."/>
            <person name="Howarth C."/>
            <person name="Larson L."/>
            <person name="Lui A."/>
            <person name="MacDonald P.J.P."/>
            <person name="Mehta T."/>
            <person name="Montmayeur A."/>
            <person name="Murphy C."/>
            <person name="Neiman D."/>
            <person name="Pearson M."/>
            <person name="Priest M."/>
            <person name="Roberts A."/>
            <person name="Saif S."/>
            <person name="Shea T."/>
            <person name="Shenoy N."/>
            <person name="Sisk P."/>
            <person name="Stolte C."/>
            <person name="Sykes S."/>
            <person name="Wortman J."/>
            <person name="Nusbaum C."/>
            <person name="Birren B."/>
        </authorList>
    </citation>
    <scope>NUCLEOTIDE SEQUENCE [LARGE SCALE GENOMIC DNA]</scope>
    <source>
        <strain evidence="2">FOSC 3-a</strain>
    </source>
</reference>
<name>W9HJ99_FUSOX</name>
<evidence type="ECO:0000313" key="2">
    <source>
        <dbReference type="Proteomes" id="UP000030753"/>
    </source>
</evidence>
<evidence type="ECO:0000313" key="1">
    <source>
        <dbReference type="EMBL" id="EWY80281.1"/>
    </source>
</evidence>
<proteinExistence type="predicted"/>
<dbReference type="Proteomes" id="UP000030753">
    <property type="component" value="Unassembled WGS sequence"/>
</dbReference>